<accession>A0A1G6IA78</accession>
<keyword evidence="2" id="KW-0812">Transmembrane</keyword>
<sequence length="270" mass="29839">MRRALTIARRALVAGCLVLLVAPFVLVAFLWYSFWQAGQENDRRRQTASDSLHRQARDAADRTADALNASRDTGTDALLAVIRKHTGSPVITYDEDRRVFTALVGRSAEYNPARPVPFGDRGEVERCFGHTYTRRPGPAWTPEVVERDREDCGGSDRIGVLLRSAQSEMGSLRAGRLTRTGLQEALDPGRLPGEERGTEVRGVVREERTVVALVRFRERYWTPDEGPAVAEQCYRLTRLLDADDLDDLDEFAGSPVTAAQVTAAPVAAAC</sequence>
<feature type="transmembrane region" description="Helical" evidence="2">
    <location>
        <begin position="12"/>
        <end position="35"/>
    </location>
</feature>
<dbReference type="EMBL" id="FMZK01000001">
    <property type="protein sequence ID" value="SDC03293.1"/>
    <property type="molecule type" value="Genomic_DNA"/>
</dbReference>
<reference evidence="4" key="1">
    <citation type="submission" date="2016-10" db="EMBL/GenBank/DDBJ databases">
        <authorList>
            <person name="Varghese N."/>
            <person name="Submissions S."/>
        </authorList>
    </citation>
    <scope>NUCLEOTIDE SEQUENCE [LARGE SCALE GENOMIC DNA]</scope>
    <source>
        <strain evidence="4">CGMCC 4.3504</strain>
    </source>
</reference>
<keyword evidence="4" id="KW-1185">Reference proteome</keyword>
<evidence type="ECO:0000256" key="1">
    <source>
        <dbReference type="SAM" id="MobiDB-lite"/>
    </source>
</evidence>
<keyword evidence="2" id="KW-0472">Membrane</keyword>
<proteinExistence type="predicted"/>
<evidence type="ECO:0000256" key="2">
    <source>
        <dbReference type="SAM" id="Phobius"/>
    </source>
</evidence>
<evidence type="ECO:0000313" key="3">
    <source>
        <dbReference type="EMBL" id="SDC03293.1"/>
    </source>
</evidence>
<dbReference type="STRING" id="67344.SAMN05216505_101138"/>
<dbReference type="RefSeq" id="WP_074993293.1">
    <property type="nucleotide sequence ID" value="NZ_FMZK01000001.1"/>
</dbReference>
<gene>
    <name evidence="3" type="ORF">SAMN05216505_101138</name>
</gene>
<dbReference type="AlphaFoldDB" id="A0A1G6IA78"/>
<organism evidence="3 4">
    <name type="scientific">Streptomyces prasinopilosus</name>
    <dbReference type="NCBI Taxonomy" id="67344"/>
    <lineage>
        <taxon>Bacteria</taxon>
        <taxon>Bacillati</taxon>
        <taxon>Actinomycetota</taxon>
        <taxon>Actinomycetes</taxon>
        <taxon>Kitasatosporales</taxon>
        <taxon>Streptomycetaceae</taxon>
        <taxon>Streptomyces</taxon>
    </lineage>
</organism>
<dbReference type="Proteomes" id="UP000182100">
    <property type="component" value="Unassembled WGS sequence"/>
</dbReference>
<keyword evidence="2" id="KW-1133">Transmembrane helix</keyword>
<evidence type="ECO:0000313" key="4">
    <source>
        <dbReference type="Proteomes" id="UP000182100"/>
    </source>
</evidence>
<feature type="compositionally biased region" description="Basic and acidic residues" evidence="1">
    <location>
        <begin position="43"/>
        <end position="64"/>
    </location>
</feature>
<feature type="region of interest" description="Disordered" evidence="1">
    <location>
        <begin position="43"/>
        <end position="67"/>
    </location>
</feature>
<name>A0A1G6IA78_9ACTN</name>
<protein>
    <submittedName>
        <fullName evidence="3">Uncharacterized protein</fullName>
    </submittedName>
</protein>